<dbReference type="PANTHER" id="PTHR32268">
    <property type="entry name" value="HOMOSERINE O-ACETYLTRANSFERASE"/>
    <property type="match status" value="1"/>
</dbReference>
<dbReference type="EMBL" id="LAZR01000682">
    <property type="protein sequence ID" value="KKN60791.1"/>
    <property type="molecule type" value="Genomic_DNA"/>
</dbReference>
<dbReference type="PIRSF" id="PIRSF000443">
    <property type="entry name" value="Homoser_Ac_trans"/>
    <property type="match status" value="1"/>
</dbReference>
<dbReference type="HAMAP" id="MF_00296">
    <property type="entry name" value="MetX_acyltransf"/>
    <property type="match status" value="1"/>
</dbReference>
<dbReference type="Pfam" id="PF00561">
    <property type="entry name" value="Abhydrolase_1"/>
    <property type="match status" value="1"/>
</dbReference>
<dbReference type="SUPFAM" id="SSF53474">
    <property type="entry name" value="alpha/beta-Hydrolases"/>
    <property type="match status" value="1"/>
</dbReference>
<sequence>MPDSIPADSVGLVSPSKLHIDTPITLDCGKTLPSYDLVYETYGSLNGDKSNAVLICHALSGDHHAAGYHAMEDRKPGWWDTAIGPGKAVDTNQFYVVCLNNLGGCKGSTGPNTINPETAELYGPDFPIVTVMDWVKSQAELADYLGIEQWAAVIGGSMGGMQAMQWAISLPDRVRHAIVIAAAPKLSAQNIAFNEVARTAIKSDPDFYAGHYIKNNTLPRQGLGLARMLGHITYLSDEAMGAKFGRELRTGSIKYGYDVEFQIESYLRYQSESFADRFDANTYLLMTKALDYFDPANAYSDDLTATVANITAKSLIISFTSDWRFSPERSKEIVNAMLAAGKTVSYAEIEAHQGHDAFLMPIPRYLEIFSSYMQQVANEGDKR</sequence>
<evidence type="ECO:0000313" key="8">
    <source>
        <dbReference type="EMBL" id="KKN60791.1"/>
    </source>
</evidence>
<evidence type="ECO:0000256" key="5">
    <source>
        <dbReference type="ARBA" id="ARBA00023167"/>
    </source>
</evidence>
<comment type="subunit">
    <text evidence="1">Homodimer.</text>
</comment>
<keyword evidence="6" id="KW-0012">Acyltransferase</keyword>
<dbReference type="Gene3D" id="1.10.1740.110">
    <property type="match status" value="1"/>
</dbReference>
<dbReference type="InterPro" id="IPR000073">
    <property type="entry name" value="AB_hydrolase_1"/>
</dbReference>
<proteinExistence type="inferred from homology"/>
<dbReference type="NCBIfam" id="NF001209">
    <property type="entry name" value="PRK00175.1"/>
    <property type="match status" value="1"/>
</dbReference>
<reference evidence="8" key="1">
    <citation type="journal article" date="2015" name="Nature">
        <title>Complex archaea that bridge the gap between prokaryotes and eukaryotes.</title>
        <authorList>
            <person name="Spang A."/>
            <person name="Saw J.H."/>
            <person name="Jorgensen S.L."/>
            <person name="Zaremba-Niedzwiedzka K."/>
            <person name="Martijn J."/>
            <person name="Lind A.E."/>
            <person name="van Eijk R."/>
            <person name="Schleper C."/>
            <person name="Guy L."/>
            <person name="Ettema T.J."/>
        </authorList>
    </citation>
    <scope>NUCLEOTIDE SEQUENCE</scope>
</reference>
<feature type="domain" description="AB hydrolase-1" evidence="7">
    <location>
        <begin position="51"/>
        <end position="358"/>
    </location>
</feature>
<dbReference type="GO" id="GO:0009092">
    <property type="term" value="P:homoserine metabolic process"/>
    <property type="evidence" value="ECO:0007669"/>
    <property type="project" value="TreeGrafter"/>
</dbReference>
<dbReference type="AlphaFoldDB" id="A0A0F9UHU5"/>
<dbReference type="InterPro" id="IPR008220">
    <property type="entry name" value="HAT_MetX-like"/>
</dbReference>
<dbReference type="GO" id="GO:0004414">
    <property type="term" value="F:homoserine O-acetyltransferase activity"/>
    <property type="evidence" value="ECO:0007669"/>
    <property type="project" value="TreeGrafter"/>
</dbReference>
<keyword evidence="2" id="KW-0963">Cytoplasm</keyword>
<evidence type="ECO:0000256" key="2">
    <source>
        <dbReference type="ARBA" id="ARBA00022490"/>
    </source>
</evidence>
<evidence type="ECO:0000256" key="3">
    <source>
        <dbReference type="ARBA" id="ARBA00022605"/>
    </source>
</evidence>
<keyword evidence="4" id="KW-0808">Transferase</keyword>
<name>A0A0F9UHU5_9ZZZZ</name>
<evidence type="ECO:0000256" key="4">
    <source>
        <dbReference type="ARBA" id="ARBA00022679"/>
    </source>
</evidence>
<dbReference type="FunFam" id="1.10.1740.110:FF:000001">
    <property type="entry name" value="Homoserine O-acetyltransferase"/>
    <property type="match status" value="1"/>
</dbReference>
<evidence type="ECO:0000259" key="7">
    <source>
        <dbReference type="Pfam" id="PF00561"/>
    </source>
</evidence>
<evidence type="ECO:0000256" key="1">
    <source>
        <dbReference type="ARBA" id="ARBA00011738"/>
    </source>
</evidence>
<evidence type="ECO:0000256" key="6">
    <source>
        <dbReference type="ARBA" id="ARBA00023315"/>
    </source>
</evidence>
<gene>
    <name evidence="8" type="ORF">LCGC14_0528270</name>
</gene>
<keyword evidence="5" id="KW-0486">Methionine biosynthesis</keyword>
<comment type="caution">
    <text evidence="8">The sequence shown here is derived from an EMBL/GenBank/DDBJ whole genome shotgun (WGS) entry which is preliminary data.</text>
</comment>
<organism evidence="8">
    <name type="scientific">marine sediment metagenome</name>
    <dbReference type="NCBI Taxonomy" id="412755"/>
    <lineage>
        <taxon>unclassified sequences</taxon>
        <taxon>metagenomes</taxon>
        <taxon>ecological metagenomes</taxon>
    </lineage>
</organism>
<accession>A0A0F9UHU5</accession>
<dbReference type="NCBIfam" id="TIGR01392">
    <property type="entry name" value="homoserO_Ac_trn"/>
    <property type="match status" value="1"/>
</dbReference>
<dbReference type="GO" id="GO:0009086">
    <property type="term" value="P:methionine biosynthetic process"/>
    <property type="evidence" value="ECO:0007669"/>
    <property type="project" value="UniProtKB-KW"/>
</dbReference>
<dbReference type="Gene3D" id="3.40.50.1820">
    <property type="entry name" value="alpha/beta hydrolase"/>
    <property type="match status" value="1"/>
</dbReference>
<keyword evidence="3" id="KW-0028">Amino-acid biosynthesis</keyword>
<protein>
    <recommendedName>
        <fullName evidence="7">AB hydrolase-1 domain-containing protein</fullName>
    </recommendedName>
</protein>
<dbReference type="PANTHER" id="PTHR32268:SF11">
    <property type="entry name" value="HOMOSERINE O-ACETYLTRANSFERASE"/>
    <property type="match status" value="1"/>
</dbReference>
<dbReference type="InterPro" id="IPR029058">
    <property type="entry name" value="AB_hydrolase_fold"/>
</dbReference>